<accession>A0A1Z2XP74</accession>
<evidence type="ECO:0000313" key="8">
    <source>
        <dbReference type="Proteomes" id="UP000596035"/>
    </source>
</evidence>
<evidence type="ECO:0000313" key="5">
    <source>
        <dbReference type="EMBL" id="ASB40235.1"/>
    </source>
</evidence>
<dbReference type="Proteomes" id="UP000196710">
    <property type="component" value="Chromosome"/>
</dbReference>
<evidence type="ECO:0000256" key="1">
    <source>
        <dbReference type="ARBA" id="ARBA00023015"/>
    </source>
</evidence>
<gene>
    <name evidence="5" type="ORF">ADH66_05920</name>
    <name evidence="6" type="ORF">I5Q82_16015</name>
</gene>
<dbReference type="PANTHER" id="PTHR36511:SF3">
    <property type="entry name" value="ANTITOXIN HIGA-2"/>
    <property type="match status" value="1"/>
</dbReference>
<dbReference type="PROSITE" id="PS50943">
    <property type="entry name" value="HTH_CROC1"/>
    <property type="match status" value="1"/>
</dbReference>
<name>A0A1Z2XP74_9FIRM</name>
<dbReference type="Proteomes" id="UP000596035">
    <property type="component" value="Chromosome"/>
</dbReference>
<dbReference type="GO" id="GO:0003677">
    <property type="term" value="F:DNA binding"/>
    <property type="evidence" value="ECO:0007669"/>
    <property type="project" value="UniProtKB-KW"/>
</dbReference>
<dbReference type="EMBL" id="CP065321">
    <property type="protein sequence ID" value="QQR29524.1"/>
    <property type="molecule type" value="Genomic_DNA"/>
</dbReference>
<keyword evidence="7" id="KW-1185">Reference proteome</keyword>
<dbReference type="CDD" id="cd00093">
    <property type="entry name" value="HTH_XRE"/>
    <property type="match status" value="1"/>
</dbReference>
<sequence length="105" mass="11704">MEKKYFDELISSLEDAAAFAKGDSSRARVVEIKASEPIHEYRAEDVVRTRKELNLTQSGLALAIGVSTRTVEAWEAGRNEPSGAANRLLYLLDSDHSLLERLTVR</sequence>
<dbReference type="SUPFAM" id="SSF47413">
    <property type="entry name" value="lambda repressor-like DNA-binding domains"/>
    <property type="match status" value="1"/>
</dbReference>
<evidence type="ECO:0000259" key="4">
    <source>
        <dbReference type="PROSITE" id="PS50943"/>
    </source>
</evidence>
<evidence type="ECO:0000313" key="6">
    <source>
        <dbReference type="EMBL" id="QQR29524.1"/>
    </source>
</evidence>
<evidence type="ECO:0000313" key="7">
    <source>
        <dbReference type="Proteomes" id="UP000196710"/>
    </source>
</evidence>
<dbReference type="PANTHER" id="PTHR36511">
    <property type="entry name" value="MERR FAMILY BACTERIAL REGULATORY PROTEIN"/>
    <property type="match status" value="1"/>
</dbReference>
<dbReference type="AlphaFoldDB" id="A0A1Z2XP74"/>
<dbReference type="RefSeq" id="WP_066534415.1">
    <property type="nucleotide sequence ID" value="NZ_CP021422.1"/>
</dbReference>
<dbReference type="SMART" id="SM00530">
    <property type="entry name" value="HTH_XRE"/>
    <property type="match status" value="1"/>
</dbReference>
<dbReference type="InterPro" id="IPR052359">
    <property type="entry name" value="HTH-type_reg/antitoxin"/>
</dbReference>
<keyword evidence="2" id="KW-0238">DNA-binding</keyword>
<evidence type="ECO:0000256" key="3">
    <source>
        <dbReference type="ARBA" id="ARBA00023163"/>
    </source>
</evidence>
<proteinExistence type="predicted"/>
<protein>
    <submittedName>
        <fullName evidence="6">Helix-turn-helix domain-containing protein</fullName>
    </submittedName>
</protein>
<dbReference type="InterPro" id="IPR010982">
    <property type="entry name" value="Lambda_DNA-bd_dom_sf"/>
</dbReference>
<reference evidence="6 8" key="3">
    <citation type="submission" date="2020-11" db="EMBL/GenBank/DDBJ databases">
        <title>Closed and high quality bacterial genomes of the OMM12 community.</title>
        <authorList>
            <person name="Marbouty M."/>
            <person name="Lamy-Besnier Q."/>
            <person name="Debarbieux L."/>
            <person name="Koszul R."/>
        </authorList>
    </citation>
    <scope>NUCLEOTIDE SEQUENCE [LARGE SCALE GENOMIC DNA]</scope>
    <source>
        <strain evidence="6 8">KB18</strain>
    </source>
</reference>
<dbReference type="KEGG" id="amur:ADH66_05920"/>
<dbReference type="EMBL" id="CP021422">
    <property type="protein sequence ID" value="ASB40235.1"/>
    <property type="molecule type" value="Genomic_DNA"/>
</dbReference>
<feature type="domain" description="HTH cro/C1-type" evidence="4">
    <location>
        <begin position="46"/>
        <end position="99"/>
    </location>
</feature>
<dbReference type="InterPro" id="IPR001387">
    <property type="entry name" value="Cro/C1-type_HTH"/>
</dbReference>
<organism evidence="6 8">
    <name type="scientific">Acutalibacter muris</name>
    <dbReference type="NCBI Taxonomy" id="1796620"/>
    <lineage>
        <taxon>Bacteria</taxon>
        <taxon>Bacillati</taxon>
        <taxon>Bacillota</taxon>
        <taxon>Clostridia</taxon>
        <taxon>Eubacteriales</taxon>
        <taxon>Acutalibacteraceae</taxon>
        <taxon>Acutalibacter</taxon>
    </lineage>
</organism>
<reference evidence="5" key="1">
    <citation type="journal article" date="2017" name="Genome Announc.">
        <title>High-Quality Whole-Genome Sequences of the Oligo-Mouse-Microbiota Bacterial Community.</title>
        <authorList>
            <person name="Garzetti D."/>
            <person name="Brugiroux S."/>
            <person name="Bunk B."/>
            <person name="Pukall R."/>
            <person name="McCoy K.D."/>
            <person name="Macpherson A.J."/>
            <person name="Stecher B."/>
        </authorList>
    </citation>
    <scope>NUCLEOTIDE SEQUENCE</scope>
    <source>
        <strain evidence="5">KB18</strain>
    </source>
</reference>
<dbReference type="Pfam" id="PF01381">
    <property type="entry name" value="HTH_3"/>
    <property type="match status" value="1"/>
</dbReference>
<reference evidence="7" key="2">
    <citation type="submission" date="2017-05" db="EMBL/GenBank/DDBJ databases">
        <title>Improved OligoMM genomes.</title>
        <authorList>
            <person name="Garzetti D."/>
        </authorList>
    </citation>
    <scope>NUCLEOTIDE SEQUENCE [LARGE SCALE GENOMIC DNA]</scope>
    <source>
        <strain evidence="7">KB18</strain>
    </source>
</reference>
<evidence type="ECO:0000256" key="2">
    <source>
        <dbReference type="ARBA" id="ARBA00023125"/>
    </source>
</evidence>
<keyword evidence="1" id="KW-0805">Transcription regulation</keyword>
<dbReference type="Gene3D" id="1.10.260.40">
    <property type="entry name" value="lambda repressor-like DNA-binding domains"/>
    <property type="match status" value="1"/>
</dbReference>
<keyword evidence="3" id="KW-0804">Transcription</keyword>